<reference evidence="2" key="1">
    <citation type="submission" date="2022-01" db="EMBL/GenBank/DDBJ databases">
        <authorList>
            <person name="Criscuolo A."/>
        </authorList>
    </citation>
    <scope>NUCLEOTIDE SEQUENCE</scope>
    <source>
        <strain evidence="2">CIP111893</strain>
    </source>
</reference>
<dbReference type="PROSITE" id="PS51257">
    <property type="entry name" value="PROKAR_LIPOPROTEIN"/>
    <property type="match status" value="1"/>
</dbReference>
<name>A0ABN8FQB8_9BACL</name>
<proteinExistence type="predicted"/>
<gene>
    <name evidence="2" type="ORF">PAECIP111893_00238</name>
</gene>
<dbReference type="RefSeq" id="WP_236338444.1">
    <property type="nucleotide sequence ID" value="NZ_CAKMMF010000001.1"/>
</dbReference>
<organism evidence="2 3">
    <name type="scientific">Paenibacillus plantiphilus</name>
    <dbReference type="NCBI Taxonomy" id="2905650"/>
    <lineage>
        <taxon>Bacteria</taxon>
        <taxon>Bacillati</taxon>
        <taxon>Bacillota</taxon>
        <taxon>Bacilli</taxon>
        <taxon>Bacillales</taxon>
        <taxon>Paenibacillaceae</taxon>
        <taxon>Paenibacillus</taxon>
    </lineage>
</organism>
<sequence length="255" mass="28358">MRLSVPIIILITILLSSCSNTNTSLDNKPYTEFVVVEHNNNHLQAAELFPEASYTLKSDWDQLSENLEITRARKGKNNFIITDNNEIRSVDSDEWTTEQQYTSLTLYLFEGTKADERYEESKFIIGSFEWDGPPLPNTEDLLAGIAIAYSGSYALEPHSAATVHYGDRSENLNYTAVGSGLAWEFSALSTSGTFALHAIQSVALPDKGSSLIQYDLVKSNNSYRSIGYDINAPLHIATNHPNILLQMKNGPFDPV</sequence>
<keyword evidence="1" id="KW-0732">Signal</keyword>
<evidence type="ECO:0000313" key="3">
    <source>
        <dbReference type="Proteomes" id="UP000838686"/>
    </source>
</evidence>
<comment type="caution">
    <text evidence="2">The sequence shown here is derived from an EMBL/GenBank/DDBJ whole genome shotgun (WGS) entry which is preliminary data.</text>
</comment>
<accession>A0ABN8FQB8</accession>
<protein>
    <submittedName>
        <fullName evidence="2">Uncharacterized protein</fullName>
    </submittedName>
</protein>
<dbReference type="EMBL" id="CAKMMF010000001">
    <property type="protein sequence ID" value="CAH1190228.1"/>
    <property type="molecule type" value="Genomic_DNA"/>
</dbReference>
<evidence type="ECO:0000313" key="2">
    <source>
        <dbReference type="EMBL" id="CAH1190228.1"/>
    </source>
</evidence>
<evidence type="ECO:0000256" key="1">
    <source>
        <dbReference type="SAM" id="SignalP"/>
    </source>
</evidence>
<feature type="signal peptide" evidence="1">
    <location>
        <begin position="1"/>
        <end position="21"/>
    </location>
</feature>
<dbReference type="Proteomes" id="UP000838686">
    <property type="component" value="Unassembled WGS sequence"/>
</dbReference>
<keyword evidence="3" id="KW-1185">Reference proteome</keyword>
<feature type="chain" id="PRO_5047199149" evidence="1">
    <location>
        <begin position="22"/>
        <end position="255"/>
    </location>
</feature>